<evidence type="ECO:0000313" key="2">
    <source>
        <dbReference type="EMBL" id="GHF32112.1"/>
    </source>
</evidence>
<dbReference type="Pfam" id="PF01048">
    <property type="entry name" value="PNP_UDP_1"/>
    <property type="match status" value="1"/>
</dbReference>
<dbReference type="Gene3D" id="1.10.510.10">
    <property type="entry name" value="Transferase(Phosphotransferase) domain 1"/>
    <property type="match status" value="1"/>
</dbReference>
<protein>
    <recommendedName>
        <fullName evidence="1">Protein kinase domain-containing protein</fullName>
    </recommendedName>
</protein>
<reference evidence="2" key="2">
    <citation type="submission" date="2020-09" db="EMBL/GenBank/DDBJ databases">
        <authorList>
            <person name="Sun Q."/>
            <person name="Ohkuma M."/>
        </authorList>
    </citation>
    <scope>NUCLEOTIDE SEQUENCE</scope>
    <source>
        <strain evidence="2">JCM 4477</strain>
    </source>
</reference>
<dbReference type="SUPFAM" id="SSF56112">
    <property type="entry name" value="Protein kinase-like (PK-like)"/>
    <property type="match status" value="1"/>
</dbReference>
<accession>A0A919AYY4</accession>
<dbReference type="GO" id="GO:0005524">
    <property type="term" value="F:ATP binding"/>
    <property type="evidence" value="ECO:0007669"/>
    <property type="project" value="InterPro"/>
</dbReference>
<dbReference type="InterPro" id="IPR035994">
    <property type="entry name" value="Nucleoside_phosphorylase_sf"/>
</dbReference>
<dbReference type="EMBL" id="BNBI01000021">
    <property type="protein sequence ID" value="GHF32112.1"/>
    <property type="molecule type" value="Genomic_DNA"/>
</dbReference>
<dbReference type="GO" id="GO:0005829">
    <property type="term" value="C:cytosol"/>
    <property type="evidence" value="ECO:0007669"/>
    <property type="project" value="TreeGrafter"/>
</dbReference>
<reference evidence="2" key="1">
    <citation type="journal article" date="2014" name="Int. J. Syst. Evol. Microbiol.">
        <title>Complete genome sequence of Corynebacterium casei LMG S-19264T (=DSM 44701T), isolated from a smear-ripened cheese.</title>
        <authorList>
            <consortium name="US DOE Joint Genome Institute (JGI-PGF)"/>
            <person name="Walter F."/>
            <person name="Albersmeier A."/>
            <person name="Kalinowski J."/>
            <person name="Ruckert C."/>
        </authorList>
    </citation>
    <scope>NUCLEOTIDE SEQUENCE</scope>
    <source>
        <strain evidence="2">JCM 4477</strain>
    </source>
</reference>
<dbReference type="SUPFAM" id="SSF53167">
    <property type="entry name" value="Purine and uridine phosphorylases"/>
    <property type="match status" value="1"/>
</dbReference>
<dbReference type="GO" id="GO:0009116">
    <property type="term" value="P:nucleoside metabolic process"/>
    <property type="evidence" value="ECO:0007669"/>
    <property type="project" value="InterPro"/>
</dbReference>
<evidence type="ECO:0000259" key="1">
    <source>
        <dbReference type="PROSITE" id="PS50011"/>
    </source>
</evidence>
<dbReference type="InterPro" id="IPR000719">
    <property type="entry name" value="Prot_kinase_dom"/>
</dbReference>
<dbReference type="Gene3D" id="3.40.50.1580">
    <property type="entry name" value="Nucleoside phosphorylase domain"/>
    <property type="match status" value="1"/>
</dbReference>
<dbReference type="PANTHER" id="PTHR46832">
    <property type="entry name" value="5'-METHYLTHIOADENOSINE/S-ADENOSYLHOMOCYSTEINE NUCLEOSIDASE"/>
    <property type="match status" value="1"/>
</dbReference>
<dbReference type="RefSeq" id="WP_190208277.1">
    <property type="nucleotide sequence ID" value="NZ_BNBI01000021.1"/>
</dbReference>
<organism evidence="2 3">
    <name type="scientific">Streptomyces fumanus</name>
    <dbReference type="NCBI Taxonomy" id="67302"/>
    <lineage>
        <taxon>Bacteria</taxon>
        <taxon>Bacillati</taxon>
        <taxon>Actinomycetota</taxon>
        <taxon>Actinomycetes</taxon>
        <taxon>Kitasatosporales</taxon>
        <taxon>Streptomycetaceae</taxon>
        <taxon>Streptomyces</taxon>
    </lineage>
</organism>
<dbReference type="GO" id="GO:0019284">
    <property type="term" value="P:L-methionine salvage from S-adenosylmethionine"/>
    <property type="evidence" value="ECO:0007669"/>
    <property type="project" value="TreeGrafter"/>
</dbReference>
<dbReference type="Proteomes" id="UP000630718">
    <property type="component" value="Unassembled WGS sequence"/>
</dbReference>
<dbReference type="CDD" id="cd09008">
    <property type="entry name" value="MTAN"/>
    <property type="match status" value="1"/>
</dbReference>
<dbReference type="InterPro" id="IPR011009">
    <property type="entry name" value="Kinase-like_dom_sf"/>
</dbReference>
<comment type="caution">
    <text evidence="2">The sequence shown here is derived from an EMBL/GenBank/DDBJ whole genome shotgun (WGS) entry which is preliminary data.</text>
</comment>
<keyword evidence="3" id="KW-1185">Reference proteome</keyword>
<dbReference type="InterPro" id="IPR000845">
    <property type="entry name" value="Nucleoside_phosphorylase_d"/>
</dbReference>
<dbReference type="GO" id="GO:0008930">
    <property type="term" value="F:methylthioadenosine nucleosidase activity"/>
    <property type="evidence" value="ECO:0007669"/>
    <property type="project" value="TreeGrafter"/>
</dbReference>
<dbReference type="PROSITE" id="PS50011">
    <property type="entry name" value="PROTEIN_KINASE_DOM"/>
    <property type="match status" value="1"/>
</dbReference>
<gene>
    <name evidence="2" type="ORF">GCM10018772_67350</name>
</gene>
<proteinExistence type="predicted"/>
<dbReference type="AlphaFoldDB" id="A0A919AYY4"/>
<dbReference type="PANTHER" id="PTHR46832:SF1">
    <property type="entry name" value="5'-METHYLTHIOADENOSINE_S-ADENOSYLHOMOCYSTEINE NUCLEOSIDASE"/>
    <property type="match status" value="1"/>
</dbReference>
<feature type="domain" description="Protein kinase" evidence="1">
    <location>
        <begin position="285"/>
        <end position="562"/>
    </location>
</feature>
<dbReference type="GO" id="GO:0004672">
    <property type="term" value="F:protein kinase activity"/>
    <property type="evidence" value="ECO:0007669"/>
    <property type="project" value="InterPro"/>
</dbReference>
<name>A0A919AYY4_9ACTN</name>
<dbReference type="GO" id="GO:0008782">
    <property type="term" value="F:adenosylhomocysteine nucleosidase activity"/>
    <property type="evidence" value="ECO:0007669"/>
    <property type="project" value="TreeGrafter"/>
</dbReference>
<evidence type="ECO:0000313" key="3">
    <source>
        <dbReference type="Proteomes" id="UP000630718"/>
    </source>
</evidence>
<sequence>MVVLTALGVEYEAVHRHLTGVGEVELPQGTLLDVGRIPGLGWEVALAETGPTNTRAALVAQSAIEHFDADAVFFVGVAGALKDGIGLGDVVVASKVYGYHGGRESTDGFQARPDVWEPPHALGQLVLSARRKDPWAFLGPEARPAALPRVHFEPIASGDVLVGARNSGTVRRIRSHYNDAAAVDMESHGVAHAARMRPGVRILSIRGISDHAGPGKAASDAAGSQERAARHAAAFALRVLRDLRPSERPARPRTSGPAVVLVSGPGRDPAAETWETRPVVRVAEREYLLYQGPGDLLQEWRDGDVVRRQAVARAADHGSRGAYVWLRQVEWLRPAAGPSRPGPLAALDQEARLCRTLRGPGVVQLVRDGNTATLALAWPADRRLGSPAKTLHELLPEPPAPADPLRLWSVVKGIAQVAAFLERLAEENLSHRALRPTALVMDQPRTVLRDLGLAAVPPRPGEYAGPCQAPEQRYGSADRPGPATDVYQLGALLHHALTGREPAPGAFGLPPSAFPASAPAGLVRLVTGALRQRPGERPRMRTLRLALLSAARELAAVPPSPR</sequence>